<sequence length="112" mass="12873">MSDSHLHISLALRHISQGNKWTSSRLEVPHQVSDAVRVLRNRTILGVRKLPMKQFSNNRITRNTETMVCTIRAPLNQLGYPTLYEQQTFHPRGLFPLEVKLTEAGSPREELL</sequence>
<evidence type="ECO:0000313" key="1">
    <source>
        <dbReference type="EMBL" id="KAF2620220.1"/>
    </source>
</evidence>
<comment type="caution">
    <text evidence="1">The sequence shown here is derived from an EMBL/GenBank/DDBJ whole genome shotgun (WGS) entry which is preliminary data.</text>
</comment>
<reference evidence="1" key="1">
    <citation type="submission" date="2019-12" db="EMBL/GenBank/DDBJ databases">
        <title>Genome sequencing and annotation of Brassica cretica.</title>
        <authorList>
            <person name="Studholme D.J."/>
            <person name="Sarris P.F."/>
        </authorList>
    </citation>
    <scope>NUCLEOTIDE SEQUENCE</scope>
    <source>
        <strain evidence="1">PFS-001/15</strain>
        <tissue evidence="1">Leaf</tissue>
    </source>
</reference>
<dbReference type="AlphaFoldDB" id="A0A8S9MJN9"/>
<dbReference type="EMBL" id="QGKW02000007">
    <property type="protein sequence ID" value="KAF2620220.1"/>
    <property type="molecule type" value="Genomic_DNA"/>
</dbReference>
<accession>A0A8S9MJN9</accession>
<name>A0A8S9MJN9_BRACR</name>
<gene>
    <name evidence="1" type="ORF">F2Q68_00039975</name>
</gene>
<evidence type="ECO:0000313" key="2">
    <source>
        <dbReference type="Proteomes" id="UP000712281"/>
    </source>
</evidence>
<organism evidence="1 2">
    <name type="scientific">Brassica cretica</name>
    <name type="common">Mustard</name>
    <dbReference type="NCBI Taxonomy" id="69181"/>
    <lineage>
        <taxon>Eukaryota</taxon>
        <taxon>Viridiplantae</taxon>
        <taxon>Streptophyta</taxon>
        <taxon>Embryophyta</taxon>
        <taxon>Tracheophyta</taxon>
        <taxon>Spermatophyta</taxon>
        <taxon>Magnoliopsida</taxon>
        <taxon>eudicotyledons</taxon>
        <taxon>Gunneridae</taxon>
        <taxon>Pentapetalae</taxon>
        <taxon>rosids</taxon>
        <taxon>malvids</taxon>
        <taxon>Brassicales</taxon>
        <taxon>Brassicaceae</taxon>
        <taxon>Brassiceae</taxon>
        <taxon>Brassica</taxon>
    </lineage>
</organism>
<dbReference type="Proteomes" id="UP000712281">
    <property type="component" value="Unassembled WGS sequence"/>
</dbReference>
<proteinExistence type="predicted"/>
<protein>
    <submittedName>
        <fullName evidence="1">Uncharacterized protein</fullName>
    </submittedName>
</protein>